<reference evidence="4 8" key="3">
    <citation type="submission" date="2018-10" db="EMBL/GenBank/DDBJ databases">
        <title>Cultivation of a novel Methanohalophilus strain from Kebrit Deep of the Red Sea and a genomic comparison of members of the genus Methanohalophilus.</title>
        <authorList>
            <person name="Guan Y."/>
            <person name="Ngugi D.K."/>
            <person name="Stingl U."/>
        </authorList>
    </citation>
    <scope>NUCLEOTIDE SEQUENCE [LARGE SCALE GENOMIC DNA]</scope>
    <source>
        <strain evidence="4 8">DSM 3094</strain>
    </source>
</reference>
<dbReference type="EMBL" id="RJJG01000006">
    <property type="protein sequence ID" value="RNI07965.1"/>
    <property type="molecule type" value="Genomic_DNA"/>
</dbReference>
<evidence type="ECO:0000256" key="1">
    <source>
        <dbReference type="ARBA" id="ARBA00004496"/>
    </source>
</evidence>
<dbReference type="AlphaFoldDB" id="A0A1L3Q1M2"/>
<reference evidence="3 6" key="1">
    <citation type="submission" date="2016-10" db="EMBL/GenBank/DDBJ databases">
        <title>Methanohalophilus halophilus.</title>
        <authorList>
            <person name="L'haridon S."/>
        </authorList>
    </citation>
    <scope>NUCLEOTIDE SEQUENCE [LARGE SCALE GENOMIC DNA]</scope>
    <source>
        <strain evidence="3 6">Z-7982</strain>
    </source>
</reference>
<evidence type="ECO:0000313" key="4">
    <source>
        <dbReference type="EMBL" id="RNI07965.1"/>
    </source>
</evidence>
<proteinExistence type="predicted"/>
<name>A0A1L3Q1M2_9EURY</name>
<dbReference type="RefSeq" id="WP_072561222.1">
    <property type="nucleotide sequence ID" value="NZ_CP017921.1"/>
</dbReference>
<accession>A0A1L3Q1M2</accession>
<gene>
    <name evidence="3" type="ORF">BHR79_04230</name>
    <name evidence="4" type="ORF">EFE40_08405</name>
    <name evidence="5" type="ORF">SAMN04515625_1528</name>
</gene>
<evidence type="ECO:0000313" key="7">
    <source>
        <dbReference type="Proteomes" id="UP000198669"/>
    </source>
</evidence>
<dbReference type="GO" id="GO:0005737">
    <property type="term" value="C:cytoplasm"/>
    <property type="evidence" value="ECO:0007669"/>
    <property type="project" value="UniProtKB-SubCell"/>
</dbReference>
<organism evidence="3 6">
    <name type="scientific">Methanohalophilus halophilus</name>
    <dbReference type="NCBI Taxonomy" id="2177"/>
    <lineage>
        <taxon>Archaea</taxon>
        <taxon>Methanobacteriati</taxon>
        <taxon>Methanobacteriota</taxon>
        <taxon>Stenosarchaea group</taxon>
        <taxon>Methanomicrobia</taxon>
        <taxon>Methanosarcinales</taxon>
        <taxon>Methanosarcinaceae</taxon>
        <taxon>Methanohalophilus</taxon>
    </lineage>
</organism>
<evidence type="ECO:0000256" key="2">
    <source>
        <dbReference type="ARBA" id="ARBA00022490"/>
    </source>
</evidence>
<keyword evidence="2" id="KW-0963">Cytoplasm</keyword>
<evidence type="ECO:0000313" key="5">
    <source>
        <dbReference type="EMBL" id="SDW73379.1"/>
    </source>
</evidence>
<dbReference type="InterPro" id="IPR029404">
    <property type="entry name" value="CDIN1"/>
</dbReference>
<evidence type="ECO:0000313" key="6">
    <source>
        <dbReference type="Proteomes" id="UP000186879"/>
    </source>
</evidence>
<dbReference type="Pfam" id="PF14811">
    <property type="entry name" value="TPD"/>
    <property type="match status" value="1"/>
</dbReference>
<dbReference type="OrthoDB" id="120986at2157"/>
<dbReference type="Proteomes" id="UP000267921">
    <property type="component" value="Unassembled WGS sequence"/>
</dbReference>
<dbReference type="GeneID" id="30582944"/>
<protein>
    <recommendedName>
        <fullName evidence="9">TPD domain-containing protein</fullName>
    </recommendedName>
</protein>
<comment type="subcellular location">
    <subcellularLocation>
        <location evidence="1">Cytoplasm</location>
    </subcellularLocation>
</comment>
<evidence type="ECO:0000313" key="8">
    <source>
        <dbReference type="Proteomes" id="UP000267921"/>
    </source>
</evidence>
<evidence type="ECO:0000313" key="3">
    <source>
        <dbReference type="EMBL" id="APH38772.1"/>
    </source>
</evidence>
<sequence>MDKTEYDEIHRSVTDASDFEKLALDYCQPVGVVASILHQKIIDYVKKKYYIIQNKSALLLKKWKSGSSIIQLSEEYKFPPTLIATTLLKEMGMSKKYVFNHLDEIEDNRLASEIKEALEIDLYFSPEAHSFQARKGILGEMIVARWLEYRNIEYLTEEELRKQSAEKTPDFLLPDPVEIRGQQISWIESKAVFGNENDHQTYLKKQFSHYEELYGSGMIIYWYGYVDGISLEGHVISDYRIDDEFDPDILRDVVKLLNLTPDW</sequence>
<dbReference type="KEGG" id="mhaz:BHR79_04230"/>
<dbReference type="PANTHER" id="PTHR31661:SF1">
    <property type="entry name" value="CDAN1-INTERACTING NUCLEASE 1"/>
    <property type="match status" value="1"/>
</dbReference>
<dbReference type="STRING" id="2177.BHR79_04230"/>
<dbReference type="Proteomes" id="UP000198669">
    <property type="component" value="Unassembled WGS sequence"/>
</dbReference>
<keyword evidence="6" id="KW-1185">Reference proteome</keyword>
<dbReference type="PANTHER" id="PTHR31661">
    <property type="entry name" value="SIMILAR TO CDNA SEQUENCE BC052040"/>
    <property type="match status" value="1"/>
</dbReference>
<dbReference type="EMBL" id="FNMU01000004">
    <property type="protein sequence ID" value="SDW73379.1"/>
    <property type="molecule type" value="Genomic_DNA"/>
</dbReference>
<dbReference type="EMBL" id="CP017921">
    <property type="protein sequence ID" value="APH38772.1"/>
    <property type="molecule type" value="Genomic_DNA"/>
</dbReference>
<dbReference type="Proteomes" id="UP000186879">
    <property type="component" value="Chromosome"/>
</dbReference>
<reference evidence="5 7" key="2">
    <citation type="submission" date="2016-10" db="EMBL/GenBank/DDBJ databases">
        <authorList>
            <person name="de Groot N.N."/>
        </authorList>
    </citation>
    <scope>NUCLEOTIDE SEQUENCE [LARGE SCALE GENOMIC DNA]</scope>
    <source>
        <strain evidence="5 7">Z-7982</strain>
    </source>
</reference>
<evidence type="ECO:0008006" key="9">
    <source>
        <dbReference type="Google" id="ProtNLM"/>
    </source>
</evidence>